<dbReference type="RefSeq" id="WP_089895580.1">
    <property type="nucleotide sequence ID" value="NZ_FNGV01000021.1"/>
</dbReference>
<keyword evidence="2" id="KW-1185">Reference proteome</keyword>
<protein>
    <recommendedName>
        <fullName evidence="3">GTP-binding protein LepA</fullName>
    </recommendedName>
</protein>
<dbReference type="AlphaFoldDB" id="A0A1G9YAU3"/>
<evidence type="ECO:0000313" key="2">
    <source>
        <dbReference type="Proteomes" id="UP000199440"/>
    </source>
</evidence>
<organism evidence="1 2">
    <name type="scientific">Kriegella aquimaris</name>
    <dbReference type="NCBI Taxonomy" id="192904"/>
    <lineage>
        <taxon>Bacteria</taxon>
        <taxon>Pseudomonadati</taxon>
        <taxon>Bacteroidota</taxon>
        <taxon>Flavobacteriia</taxon>
        <taxon>Flavobacteriales</taxon>
        <taxon>Flavobacteriaceae</taxon>
        <taxon>Kriegella</taxon>
    </lineage>
</organism>
<gene>
    <name evidence="1" type="ORF">SAMN04488514_12137</name>
</gene>
<name>A0A1G9YAU3_9FLAO</name>
<dbReference type="Proteomes" id="UP000199440">
    <property type="component" value="Unassembled WGS sequence"/>
</dbReference>
<dbReference type="OrthoDB" id="1448172at2"/>
<accession>A0A1G9YAU3</accession>
<dbReference type="EMBL" id="FNGV01000021">
    <property type="protein sequence ID" value="SDN05635.1"/>
    <property type="molecule type" value="Genomic_DNA"/>
</dbReference>
<dbReference type="STRING" id="192904.SAMN04488514_12137"/>
<proteinExistence type="predicted"/>
<evidence type="ECO:0008006" key="3">
    <source>
        <dbReference type="Google" id="ProtNLM"/>
    </source>
</evidence>
<sequence>MTTYIAQFTAKHQILQVEQNSIFIWRQESGAIDTSLLEDKIKRESALHFYELVAGEDYDINQEDILVTIEKTQAFSG</sequence>
<evidence type="ECO:0000313" key="1">
    <source>
        <dbReference type="EMBL" id="SDN05635.1"/>
    </source>
</evidence>
<reference evidence="1 2" key="1">
    <citation type="submission" date="2016-10" db="EMBL/GenBank/DDBJ databases">
        <authorList>
            <person name="de Groot N.N."/>
        </authorList>
    </citation>
    <scope>NUCLEOTIDE SEQUENCE [LARGE SCALE GENOMIC DNA]</scope>
    <source>
        <strain evidence="1 2">DSM 19886</strain>
    </source>
</reference>